<evidence type="ECO:0000259" key="4">
    <source>
        <dbReference type="PROSITE" id="PS50977"/>
    </source>
</evidence>
<evidence type="ECO:0000313" key="5">
    <source>
        <dbReference type="EMBL" id="MFC5970954.1"/>
    </source>
</evidence>
<evidence type="ECO:0000256" key="2">
    <source>
        <dbReference type="PROSITE-ProRule" id="PRU00335"/>
    </source>
</evidence>
<reference evidence="5 6" key="1">
    <citation type="journal article" date="2019" name="Int. J. Syst. Evol. Microbiol.">
        <title>The Global Catalogue of Microorganisms (GCM) 10K type strain sequencing project: providing services to taxonomists for standard genome sequencing and annotation.</title>
        <authorList>
            <consortium name="The Broad Institute Genomics Platform"/>
            <consortium name="The Broad Institute Genome Sequencing Center for Infectious Disease"/>
            <person name="Wu L."/>
            <person name="Ma J."/>
        </authorList>
    </citation>
    <scope>NUCLEOTIDE SEQUENCE [LARGE SCALE GENOMIC DNA]</scope>
    <source>
        <strain evidence="5 6">CGMCC 1.12543</strain>
    </source>
</reference>
<dbReference type="InterPro" id="IPR050624">
    <property type="entry name" value="HTH-type_Tx_Regulator"/>
</dbReference>
<dbReference type="SUPFAM" id="SSF46689">
    <property type="entry name" value="Homeodomain-like"/>
    <property type="match status" value="1"/>
</dbReference>
<evidence type="ECO:0000313" key="6">
    <source>
        <dbReference type="Proteomes" id="UP001596099"/>
    </source>
</evidence>
<sequence length="238" mass="26949">MRSFSDDERSRIRQQIRETGRDLFSRYGLRKTTISELTEPAGIASSTFYQFYDSKEELYIELLEEEGEETTEHLLAISFERYDDPQAAIEAFLLGILEVIETNQLVRQIIVSDELDRLREQFTDEEMEENRQQELAIFLPYLEAWDEAGLLHDVSPELLAYTIHAIIFVGLHEDEIPMYQEVKQTLVGSFARGVTSDDPDLDAVDVPDVDVDDLVASASGGDRDTAASGLDDDATDGQ</sequence>
<dbReference type="InterPro" id="IPR009057">
    <property type="entry name" value="Homeodomain-like_sf"/>
</dbReference>
<dbReference type="PANTHER" id="PTHR43479">
    <property type="entry name" value="ACREF/ENVCD OPERON REPRESSOR-RELATED"/>
    <property type="match status" value="1"/>
</dbReference>
<dbReference type="Gene3D" id="1.10.357.10">
    <property type="entry name" value="Tetracycline Repressor, domain 2"/>
    <property type="match status" value="1"/>
</dbReference>
<name>A0ABD5RL65_9EURY</name>
<evidence type="ECO:0000256" key="1">
    <source>
        <dbReference type="ARBA" id="ARBA00023125"/>
    </source>
</evidence>
<feature type="domain" description="HTH tetR-type" evidence="4">
    <location>
        <begin position="10"/>
        <end position="70"/>
    </location>
</feature>
<dbReference type="InterPro" id="IPR001647">
    <property type="entry name" value="HTH_TetR"/>
</dbReference>
<dbReference type="SUPFAM" id="SSF48498">
    <property type="entry name" value="Tetracyclin repressor-like, C-terminal domain"/>
    <property type="match status" value="1"/>
</dbReference>
<dbReference type="RefSeq" id="WP_247413868.1">
    <property type="nucleotide sequence ID" value="NZ_JALLGW010000001.1"/>
</dbReference>
<dbReference type="PROSITE" id="PS50977">
    <property type="entry name" value="HTH_TETR_2"/>
    <property type="match status" value="1"/>
</dbReference>
<comment type="caution">
    <text evidence="5">The sequence shown here is derived from an EMBL/GenBank/DDBJ whole genome shotgun (WGS) entry which is preliminary data.</text>
</comment>
<dbReference type="GO" id="GO:0003677">
    <property type="term" value="F:DNA binding"/>
    <property type="evidence" value="ECO:0007669"/>
    <property type="project" value="UniProtKB-UniRule"/>
</dbReference>
<evidence type="ECO:0000256" key="3">
    <source>
        <dbReference type="SAM" id="MobiDB-lite"/>
    </source>
</evidence>
<organism evidence="5 6">
    <name type="scientific">Halomarina salina</name>
    <dbReference type="NCBI Taxonomy" id="1872699"/>
    <lineage>
        <taxon>Archaea</taxon>
        <taxon>Methanobacteriati</taxon>
        <taxon>Methanobacteriota</taxon>
        <taxon>Stenosarchaea group</taxon>
        <taxon>Halobacteria</taxon>
        <taxon>Halobacteriales</taxon>
        <taxon>Natronomonadaceae</taxon>
        <taxon>Halomarina</taxon>
    </lineage>
</organism>
<accession>A0ABD5RL65</accession>
<dbReference type="AlphaFoldDB" id="A0ABD5RL65"/>
<proteinExistence type="predicted"/>
<dbReference type="Pfam" id="PF00440">
    <property type="entry name" value="TetR_N"/>
    <property type="match status" value="1"/>
</dbReference>
<dbReference type="Proteomes" id="UP001596099">
    <property type="component" value="Unassembled WGS sequence"/>
</dbReference>
<dbReference type="EMBL" id="JBHSQH010000001">
    <property type="protein sequence ID" value="MFC5970954.1"/>
    <property type="molecule type" value="Genomic_DNA"/>
</dbReference>
<feature type="region of interest" description="Disordered" evidence="3">
    <location>
        <begin position="214"/>
        <end position="238"/>
    </location>
</feature>
<keyword evidence="6" id="KW-1185">Reference proteome</keyword>
<dbReference type="InterPro" id="IPR036271">
    <property type="entry name" value="Tet_transcr_reg_TetR-rel_C_sf"/>
</dbReference>
<gene>
    <name evidence="5" type="ORF">ACFPYI_06370</name>
</gene>
<keyword evidence="1 2" id="KW-0238">DNA-binding</keyword>
<feature type="DNA-binding region" description="H-T-H motif" evidence="2">
    <location>
        <begin position="33"/>
        <end position="52"/>
    </location>
</feature>
<dbReference type="PANTHER" id="PTHR43479:SF11">
    <property type="entry name" value="ACREF_ENVCD OPERON REPRESSOR-RELATED"/>
    <property type="match status" value="1"/>
</dbReference>
<protein>
    <submittedName>
        <fullName evidence="5">TetR/AcrR family transcriptional regulator</fullName>
    </submittedName>
</protein>